<evidence type="ECO:0000313" key="8">
    <source>
        <dbReference type="EMBL" id="CUF20798.1"/>
    </source>
</evidence>
<keyword evidence="3 7" id="KW-0732">Signal</keyword>
<dbReference type="GO" id="GO:0016020">
    <property type="term" value="C:membrane"/>
    <property type="evidence" value="ECO:0007669"/>
    <property type="project" value="UniProtKB-SubCell"/>
</dbReference>
<name>A0A0S4IQE4_BODSA</name>
<dbReference type="VEuPathDB" id="TriTrypDB:BSAL_60190"/>
<keyword evidence="9" id="KW-1185">Reference proteome</keyword>
<sequence>MMRWCRGAALLLLFLCSCLLFCPCPSCSADGATLQAEVDIVAQFFTVNGFANITALTTENLCSGWPAMISCNADRVSALNFRNINLRGTLPTGLSGLEYLSSLVVSDNQLTGSIPFDLCRSGNNLMNLQMGGNLLSGSLPPEWSNCRSMKTFNVSSNSFSGIIPAAYSAWGMSITSFEVSANNFTGTLPLEFSNWTIVSYFAVSRNQLSGTLPPEYSSMKALTYFDINMNYLTGALPEDYQQLRGMNSFRLSDNRMSGTLPSVLAAWLQISSFRVDNNRLTGTFPSEYAAWQQIDYFDAGNNSFTGSLPPEYANWTQIMSFYVNNNFLSGTLPPQYGNGWMNILVMTVQNNSIIGTLPADYSLLAAVSVFNVALNLMTGALPSQYGAWMKVSQLYLHGNAFTGSIPLSWCTGMTYLQVFTVFNNKLSGTIPLMTFPLLSTLAMSFNDFSGTLPTFASLPILTTLDVQNNTKLSGPIVLPKTTSMISSCGTQLCMDQKTVFLQQVCLPSGVIATAIGAQPATIVALLRLCFVLNRIMRRHHYVGTVRSNLTTTTTIKQLRGTKPNSNI</sequence>
<dbReference type="Gene3D" id="3.80.10.10">
    <property type="entry name" value="Ribonuclease Inhibitor"/>
    <property type="match status" value="5"/>
</dbReference>
<evidence type="ECO:0000256" key="5">
    <source>
        <dbReference type="ARBA" id="ARBA00023136"/>
    </source>
</evidence>
<evidence type="ECO:0000313" key="9">
    <source>
        <dbReference type="Proteomes" id="UP000051952"/>
    </source>
</evidence>
<protein>
    <submittedName>
        <fullName evidence="8">GP46-like surface antigen, putative</fullName>
    </submittedName>
</protein>
<feature type="transmembrane region" description="Helical" evidence="6">
    <location>
        <begin position="510"/>
        <end position="530"/>
    </location>
</feature>
<dbReference type="InterPro" id="IPR032675">
    <property type="entry name" value="LRR_dom_sf"/>
</dbReference>
<feature type="chain" id="PRO_5006621529" evidence="7">
    <location>
        <begin position="30"/>
        <end position="567"/>
    </location>
</feature>
<evidence type="ECO:0000256" key="2">
    <source>
        <dbReference type="ARBA" id="ARBA00022614"/>
    </source>
</evidence>
<evidence type="ECO:0000256" key="6">
    <source>
        <dbReference type="SAM" id="Phobius"/>
    </source>
</evidence>
<dbReference type="EMBL" id="CYKH01000264">
    <property type="protein sequence ID" value="CUF20798.1"/>
    <property type="molecule type" value="Genomic_DNA"/>
</dbReference>
<gene>
    <name evidence="8" type="ORF">BSAL_60190</name>
</gene>
<dbReference type="PROSITE" id="PS51257">
    <property type="entry name" value="PROKAR_LIPOPROTEIN"/>
    <property type="match status" value="1"/>
</dbReference>
<dbReference type="PANTHER" id="PTHR48053">
    <property type="entry name" value="LEUCINE RICH REPEAT FAMILY PROTEIN, EXPRESSED"/>
    <property type="match status" value="1"/>
</dbReference>
<reference evidence="9" key="1">
    <citation type="submission" date="2015-09" db="EMBL/GenBank/DDBJ databases">
        <authorList>
            <consortium name="Pathogen Informatics"/>
        </authorList>
    </citation>
    <scope>NUCLEOTIDE SEQUENCE [LARGE SCALE GENOMIC DNA]</scope>
    <source>
        <strain evidence="9">Lake Konstanz</strain>
    </source>
</reference>
<keyword evidence="6" id="KW-1133">Transmembrane helix</keyword>
<dbReference type="SUPFAM" id="SSF52058">
    <property type="entry name" value="L domain-like"/>
    <property type="match status" value="2"/>
</dbReference>
<keyword evidence="2" id="KW-0433">Leucine-rich repeat</keyword>
<keyword evidence="5 6" id="KW-0472">Membrane</keyword>
<dbReference type="OrthoDB" id="676979at2759"/>
<dbReference type="InterPro" id="IPR051716">
    <property type="entry name" value="Plant_RL_S/T_kinase"/>
</dbReference>
<proteinExistence type="predicted"/>
<organism evidence="8 9">
    <name type="scientific">Bodo saltans</name>
    <name type="common">Flagellated protozoan</name>
    <dbReference type="NCBI Taxonomy" id="75058"/>
    <lineage>
        <taxon>Eukaryota</taxon>
        <taxon>Discoba</taxon>
        <taxon>Euglenozoa</taxon>
        <taxon>Kinetoplastea</taxon>
        <taxon>Metakinetoplastina</taxon>
        <taxon>Eubodonida</taxon>
        <taxon>Bodonidae</taxon>
        <taxon>Bodo</taxon>
    </lineage>
</organism>
<keyword evidence="4" id="KW-0677">Repeat</keyword>
<evidence type="ECO:0000256" key="4">
    <source>
        <dbReference type="ARBA" id="ARBA00022737"/>
    </source>
</evidence>
<feature type="signal peptide" evidence="7">
    <location>
        <begin position="1"/>
        <end position="29"/>
    </location>
</feature>
<keyword evidence="6" id="KW-0812">Transmembrane</keyword>
<dbReference type="FunFam" id="3.80.10.10:FF:000095">
    <property type="entry name" value="LRR receptor-like serine/threonine-protein kinase GSO1"/>
    <property type="match status" value="1"/>
</dbReference>
<accession>A0A0S4IQE4</accession>
<dbReference type="Proteomes" id="UP000051952">
    <property type="component" value="Unassembled WGS sequence"/>
</dbReference>
<evidence type="ECO:0000256" key="7">
    <source>
        <dbReference type="SAM" id="SignalP"/>
    </source>
</evidence>
<comment type="subcellular location">
    <subcellularLocation>
        <location evidence="1">Membrane</location>
        <topology evidence="1">Single-pass membrane protein</topology>
    </subcellularLocation>
</comment>
<dbReference type="AlphaFoldDB" id="A0A0S4IQE4"/>
<evidence type="ECO:0000256" key="3">
    <source>
        <dbReference type="ARBA" id="ARBA00022729"/>
    </source>
</evidence>
<evidence type="ECO:0000256" key="1">
    <source>
        <dbReference type="ARBA" id="ARBA00004167"/>
    </source>
</evidence>
<dbReference type="PANTHER" id="PTHR48053:SF71">
    <property type="entry name" value="LEUCINE RICH REPEAT FAMILY PROTEIN, EXPRESSED"/>
    <property type="match status" value="1"/>
</dbReference>